<protein>
    <submittedName>
        <fullName evidence="1">Uncharacterized protein</fullName>
    </submittedName>
</protein>
<reference evidence="1" key="2">
    <citation type="submission" date="2020-11" db="EMBL/GenBank/DDBJ databases">
        <authorList>
            <person name="McCartney M.A."/>
            <person name="Auch B."/>
            <person name="Kono T."/>
            <person name="Mallez S."/>
            <person name="Becker A."/>
            <person name="Gohl D.M."/>
            <person name="Silverstein K.A.T."/>
            <person name="Koren S."/>
            <person name="Bechman K.B."/>
            <person name="Herman A."/>
            <person name="Abrahante J.E."/>
            <person name="Garbe J."/>
        </authorList>
    </citation>
    <scope>NUCLEOTIDE SEQUENCE</scope>
    <source>
        <strain evidence="1">Duluth1</strain>
        <tissue evidence="1">Whole animal</tissue>
    </source>
</reference>
<evidence type="ECO:0000313" key="2">
    <source>
        <dbReference type="Proteomes" id="UP000828390"/>
    </source>
</evidence>
<evidence type="ECO:0000313" key="1">
    <source>
        <dbReference type="EMBL" id="KAH3738938.1"/>
    </source>
</evidence>
<proteinExistence type="predicted"/>
<dbReference type="AlphaFoldDB" id="A0A9D4HZU7"/>
<comment type="caution">
    <text evidence="1">The sequence shown here is derived from an EMBL/GenBank/DDBJ whole genome shotgun (WGS) entry which is preliminary data.</text>
</comment>
<organism evidence="1 2">
    <name type="scientific">Dreissena polymorpha</name>
    <name type="common">Zebra mussel</name>
    <name type="synonym">Mytilus polymorpha</name>
    <dbReference type="NCBI Taxonomy" id="45954"/>
    <lineage>
        <taxon>Eukaryota</taxon>
        <taxon>Metazoa</taxon>
        <taxon>Spiralia</taxon>
        <taxon>Lophotrochozoa</taxon>
        <taxon>Mollusca</taxon>
        <taxon>Bivalvia</taxon>
        <taxon>Autobranchia</taxon>
        <taxon>Heteroconchia</taxon>
        <taxon>Euheterodonta</taxon>
        <taxon>Imparidentia</taxon>
        <taxon>Neoheterodontei</taxon>
        <taxon>Myida</taxon>
        <taxon>Dreissenoidea</taxon>
        <taxon>Dreissenidae</taxon>
        <taxon>Dreissena</taxon>
    </lineage>
</organism>
<sequence>MSFNVFEQFPSEVQEKRRRLIPKIKVAKREGKRALLAYDTLFIDRHPVQQ</sequence>
<keyword evidence="2" id="KW-1185">Reference proteome</keyword>
<reference evidence="1" key="1">
    <citation type="journal article" date="2019" name="bioRxiv">
        <title>The Genome of the Zebra Mussel, Dreissena polymorpha: A Resource for Invasive Species Research.</title>
        <authorList>
            <person name="McCartney M.A."/>
            <person name="Auch B."/>
            <person name="Kono T."/>
            <person name="Mallez S."/>
            <person name="Zhang Y."/>
            <person name="Obille A."/>
            <person name="Becker A."/>
            <person name="Abrahante J.E."/>
            <person name="Garbe J."/>
            <person name="Badalamenti J.P."/>
            <person name="Herman A."/>
            <person name="Mangelson H."/>
            <person name="Liachko I."/>
            <person name="Sullivan S."/>
            <person name="Sone E.D."/>
            <person name="Koren S."/>
            <person name="Silverstein K.A.T."/>
            <person name="Beckman K.B."/>
            <person name="Gohl D.M."/>
        </authorList>
    </citation>
    <scope>NUCLEOTIDE SEQUENCE</scope>
    <source>
        <strain evidence="1">Duluth1</strain>
        <tissue evidence="1">Whole animal</tissue>
    </source>
</reference>
<name>A0A9D4HZU7_DREPO</name>
<accession>A0A9D4HZU7</accession>
<gene>
    <name evidence="1" type="ORF">DPMN_045582</name>
</gene>
<dbReference type="EMBL" id="JAIWYP010000011">
    <property type="protein sequence ID" value="KAH3738938.1"/>
    <property type="molecule type" value="Genomic_DNA"/>
</dbReference>
<dbReference type="Proteomes" id="UP000828390">
    <property type="component" value="Unassembled WGS sequence"/>
</dbReference>